<keyword evidence="4" id="KW-1003">Cell membrane</keyword>
<gene>
    <name evidence="11" type="ORF">Unknown280_2170</name>
</gene>
<evidence type="ECO:0000256" key="2">
    <source>
        <dbReference type="ARBA" id="ARBA00022448"/>
    </source>
</evidence>
<keyword evidence="3" id="KW-0050">Antiport</keyword>
<keyword evidence="6 10" id="KW-1133">Transmembrane helix</keyword>
<dbReference type="GO" id="GO:0015297">
    <property type="term" value="F:antiporter activity"/>
    <property type="evidence" value="ECO:0007669"/>
    <property type="project" value="UniProtKB-KW"/>
</dbReference>
<dbReference type="PANTHER" id="PTHR43298:SF2">
    <property type="entry name" value="FMN_FAD EXPORTER YEEO-RELATED"/>
    <property type="match status" value="1"/>
</dbReference>
<evidence type="ECO:0000256" key="4">
    <source>
        <dbReference type="ARBA" id="ARBA00022475"/>
    </source>
</evidence>
<evidence type="ECO:0000256" key="7">
    <source>
        <dbReference type="ARBA" id="ARBA00023065"/>
    </source>
</evidence>
<keyword evidence="8 10" id="KW-0472">Membrane</keyword>
<dbReference type="GO" id="GO:0005886">
    <property type="term" value="C:plasma membrane"/>
    <property type="evidence" value="ECO:0007669"/>
    <property type="project" value="UniProtKB-SubCell"/>
</dbReference>
<feature type="transmembrane region" description="Helical" evidence="10">
    <location>
        <begin position="170"/>
        <end position="190"/>
    </location>
</feature>
<evidence type="ECO:0000256" key="3">
    <source>
        <dbReference type="ARBA" id="ARBA00022449"/>
    </source>
</evidence>
<feature type="transmembrane region" description="Helical" evidence="10">
    <location>
        <begin position="423"/>
        <end position="444"/>
    </location>
</feature>
<evidence type="ECO:0000313" key="11">
    <source>
        <dbReference type="EMBL" id="QGT51525.1"/>
    </source>
</evidence>
<protein>
    <recommendedName>
        <fullName evidence="9">Multidrug-efflux transporter</fullName>
    </recommendedName>
</protein>
<evidence type="ECO:0000256" key="5">
    <source>
        <dbReference type="ARBA" id="ARBA00022692"/>
    </source>
</evidence>
<evidence type="ECO:0000256" key="1">
    <source>
        <dbReference type="ARBA" id="ARBA00004651"/>
    </source>
</evidence>
<accession>A0A650F5J1</accession>
<dbReference type="InterPro" id="IPR050222">
    <property type="entry name" value="MATE_MdtK"/>
</dbReference>
<evidence type="ECO:0000256" key="10">
    <source>
        <dbReference type="SAM" id="Phobius"/>
    </source>
</evidence>
<dbReference type="PIRSF" id="PIRSF006603">
    <property type="entry name" value="DinF"/>
    <property type="match status" value="1"/>
</dbReference>
<keyword evidence="2" id="KW-0813">Transport</keyword>
<sequence length="456" mass="50362">MRIDKPFYKKVFFIVIPIIIQNTISNFVSLLDNIMVGQIGIDQMNAVSISNQLFFVYYLCCWGVASGGEIFAAQFFGNGDHKGVRNAFRANFMLSISITVFAMAILFFFGDFFTSLFLHKTDLVGDIERTQCFAREYLRVMLFGLLPLRISNVYSGILRCTGQTSVPMKASMCAVFVNLILNYILIFGHFGAPAMGVKGAAIATVVSRFVECAIIILWTHTHKQRCQFIVGAYKTMKIPVSLLRQIIIKGTPLALNETLWSMGLTFLNQSYSLRGLSVVAAVNITSTISNLFNVFLFAIGNSISIIVGQLLGAGKNSEAKKSAKRLIVLSACVCVVIGFIMACLRNAFPAIYKTEAQVRSLAANFILISSCMMPILAVVHACYFTLRCGGKTVVTFLFDSVFVWLFCVSTAFCLARFTDLPIVTIYLIVQSLDLIKAFIGIALVKKGIWIQNLTGV</sequence>
<feature type="transmembrane region" description="Helical" evidence="10">
    <location>
        <begin position="196"/>
        <end position="218"/>
    </location>
</feature>
<dbReference type="AlphaFoldDB" id="A0A650F5J1"/>
<feature type="transmembrane region" description="Helical" evidence="10">
    <location>
        <begin position="55"/>
        <end position="76"/>
    </location>
</feature>
<dbReference type="InterPro" id="IPR002528">
    <property type="entry name" value="MATE_fam"/>
</dbReference>
<reference evidence="11" key="1">
    <citation type="journal article" date="2020" name="J. ISSAAS">
        <title>Lactobacilli and other gastrointestinal microbiota of Peromyscus leucopus, reservoir host for agents of Lyme disease and other zoonoses in North America.</title>
        <authorList>
            <person name="Milovic A."/>
            <person name="Bassam K."/>
            <person name="Shao H."/>
            <person name="Chatzistamou I."/>
            <person name="Tufts D.M."/>
            <person name="Diuk-Wasser M."/>
            <person name="Barbour A.G."/>
        </authorList>
    </citation>
    <scope>NUCLEOTIDE SEQUENCE</scope>
    <source>
        <strain evidence="11">LL50</strain>
    </source>
</reference>
<feature type="transmembrane region" description="Helical" evidence="10">
    <location>
        <begin position="326"/>
        <end position="348"/>
    </location>
</feature>
<evidence type="ECO:0000256" key="8">
    <source>
        <dbReference type="ARBA" id="ARBA00023136"/>
    </source>
</evidence>
<keyword evidence="5 10" id="KW-0812">Transmembrane</keyword>
<evidence type="ECO:0000256" key="6">
    <source>
        <dbReference type="ARBA" id="ARBA00022989"/>
    </source>
</evidence>
<feature type="transmembrane region" description="Helical" evidence="10">
    <location>
        <begin position="294"/>
        <end position="314"/>
    </location>
</feature>
<organism evidence="11">
    <name type="scientific">uncultured Spirochaetaceae bacterium</name>
    <dbReference type="NCBI Taxonomy" id="201186"/>
    <lineage>
        <taxon>Bacteria</taxon>
        <taxon>Pseudomonadati</taxon>
        <taxon>Spirochaetota</taxon>
        <taxon>Spirochaetia</taxon>
        <taxon>Spirochaetales</taxon>
        <taxon>Spirochaetaceae</taxon>
        <taxon>environmental samples</taxon>
    </lineage>
</organism>
<dbReference type="InterPro" id="IPR048279">
    <property type="entry name" value="MdtK-like"/>
</dbReference>
<dbReference type="PANTHER" id="PTHR43298">
    <property type="entry name" value="MULTIDRUG RESISTANCE PROTEIN NORM-RELATED"/>
    <property type="match status" value="1"/>
</dbReference>
<proteinExistence type="predicted"/>
<dbReference type="Pfam" id="PF01554">
    <property type="entry name" value="MatE"/>
    <property type="match status" value="2"/>
</dbReference>
<dbReference type="EMBL" id="MN577574">
    <property type="protein sequence ID" value="QGT51525.1"/>
    <property type="molecule type" value="Genomic_DNA"/>
</dbReference>
<comment type="subcellular location">
    <subcellularLocation>
        <location evidence="1">Cell membrane</location>
        <topology evidence="1">Multi-pass membrane protein</topology>
    </subcellularLocation>
</comment>
<dbReference type="GO" id="GO:0042910">
    <property type="term" value="F:xenobiotic transmembrane transporter activity"/>
    <property type="evidence" value="ECO:0007669"/>
    <property type="project" value="InterPro"/>
</dbReference>
<keyword evidence="7" id="KW-0406">Ion transport</keyword>
<dbReference type="NCBIfam" id="TIGR00797">
    <property type="entry name" value="matE"/>
    <property type="match status" value="1"/>
</dbReference>
<name>A0A650F5J1_9SPIO</name>
<feature type="transmembrane region" description="Helical" evidence="10">
    <location>
        <begin position="137"/>
        <end position="158"/>
    </location>
</feature>
<feature type="transmembrane region" description="Helical" evidence="10">
    <location>
        <begin position="360"/>
        <end position="384"/>
    </location>
</feature>
<feature type="transmembrane region" description="Helical" evidence="10">
    <location>
        <begin position="88"/>
        <end position="117"/>
    </location>
</feature>
<feature type="transmembrane region" description="Helical" evidence="10">
    <location>
        <begin position="396"/>
        <end position="417"/>
    </location>
</feature>
<feature type="transmembrane region" description="Helical" evidence="10">
    <location>
        <begin position="12"/>
        <end position="35"/>
    </location>
</feature>
<evidence type="ECO:0000256" key="9">
    <source>
        <dbReference type="ARBA" id="ARBA00031636"/>
    </source>
</evidence>
<dbReference type="GO" id="GO:0006811">
    <property type="term" value="P:monoatomic ion transport"/>
    <property type="evidence" value="ECO:0007669"/>
    <property type="project" value="UniProtKB-KW"/>
</dbReference>